<dbReference type="OrthoDB" id="454836at2759"/>
<reference evidence="1" key="1">
    <citation type="submission" date="2021-02" db="EMBL/GenBank/DDBJ databases">
        <authorList>
            <person name="Dougan E. K."/>
            <person name="Rhodes N."/>
            <person name="Thang M."/>
            <person name="Chan C."/>
        </authorList>
    </citation>
    <scope>NUCLEOTIDE SEQUENCE</scope>
</reference>
<accession>A0A813DZJ9</accession>
<proteinExistence type="predicted"/>
<dbReference type="InterPro" id="IPR035959">
    <property type="entry name" value="RutC-like_sf"/>
</dbReference>
<feature type="non-terminal residue" evidence="1">
    <location>
        <position position="1"/>
    </location>
</feature>
<evidence type="ECO:0000313" key="2">
    <source>
        <dbReference type="Proteomes" id="UP000654075"/>
    </source>
</evidence>
<comment type="caution">
    <text evidence="1">The sequence shown here is derived from an EMBL/GenBank/DDBJ whole genome shotgun (WGS) entry which is preliminary data.</text>
</comment>
<dbReference type="Proteomes" id="UP000654075">
    <property type="component" value="Unassembled WGS sequence"/>
</dbReference>
<keyword evidence="2" id="KW-1185">Reference proteome</keyword>
<dbReference type="EMBL" id="CAJNNV010005985">
    <property type="protein sequence ID" value="CAE8592938.1"/>
    <property type="molecule type" value="Genomic_DNA"/>
</dbReference>
<gene>
    <name evidence="1" type="ORF">PGLA1383_LOCUS11554</name>
</gene>
<dbReference type="AlphaFoldDB" id="A0A813DZJ9"/>
<dbReference type="SUPFAM" id="SSF55298">
    <property type="entry name" value="YjgF-like"/>
    <property type="match status" value="1"/>
</dbReference>
<organism evidence="1 2">
    <name type="scientific">Polarella glacialis</name>
    <name type="common">Dinoflagellate</name>
    <dbReference type="NCBI Taxonomy" id="89957"/>
    <lineage>
        <taxon>Eukaryota</taxon>
        <taxon>Sar</taxon>
        <taxon>Alveolata</taxon>
        <taxon>Dinophyceae</taxon>
        <taxon>Suessiales</taxon>
        <taxon>Suessiaceae</taxon>
        <taxon>Polarella</taxon>
    </lineage>
</organism>
<protein>
    <submittedName>
        <fullName evidence="1">Uncharacterized protein</fullName>
    </submittedName>
</protein>
<evidence type="ECO:0000313" key="1">
    <source>
        <dbReference type="EMBL" id="CAE8592938.1"/>
    </source>
</evidence>
<name>A0A813DZJ9_POLGL</name>
<dbReference type="Gene3D" id="3.30.1330.40">
    <property type="entry name" value="RutC-like"/>
    <property type="match status" value="1"/>
</dbReference>
<sequence length="559" mass="60659">MRYDTGIVNGAKDGTCLWPEEELFRELRAELEGRFQDLQTDVAVSNGSRPVRHISVLGLPRIGGGAHASVADGNVHIAAVVGSEVSFDQPGGSLPLPLVRGGVQAQTYRCCQLIEQVLRGCNASWGDLACLRVHMPNLEDTTLEDFRLAADFFFQERGCPAVATSVVGCSQLWRSAAVQIEGTAVCPESFDQPQRMLPFTEFQGPPGLPLPSGWAAPLSAGGKGETQHPLRLAVVATATEGAKSEGSPALRWLQERLSSDLGGGLGLGDVLRRPLSVDVTRDSPESEGMVATWPLLWMKPRVNDQGSALTAAVALVDASLPASCRLAQGCPLWEVPPLIGDRPSLILEPLDVDQAREHGLAFRDEHDALWRVQTEVAATLRTVRLSPESILCRRSPEDGPHRTWSFTFDVALARSAASFINIGLIECTAPKGSSWITPQEAAARRGDGGLGATSDLRLSELFALPPGGGHSPTSTLRQMMLGCRKGVKWYGHSFPEPVLHDDLCVGSLLHFRCDYSFDRESGNPEEVSLWLQTSQAVFRRQGQRLVELDKPLFRESLRE</sequence>